<name>A0ABD2PZC8_9PLAT</name>
<dbReference type="AlphaFoldDB" id="A0ABD2PZC8"/>
<dbReference type="EC" id="3.6.1.7" evidence="2 5"/>
<protein>
    <recommendedName>
        <fullName evidence="2 5">acylphosphatase</fullName>
        <ecNumber evidence="2 5">3.6.1.7</ecNumber>
    </recommendedName>
</protein>
<proteinExistence type="inferred from homology"/>
<evidence type="ECO:0000256" key="1">
    <source>
        <dbReference type="ARBA" id="ARBA00005614"/>
    </source>
</evidence>
<feature type="active site" evidence="5">
    <location>
        <position position="42"/>
    </location>
</feature>
<sequence>MGQPTSLEKCDFEVYGKVQKVGFRKWTQRKARQLGLRGWCRNTTYNTVRGYVEGPTADLDRFIRWLRTRGSPLSKISDCKVRARAQITSFRCEDFLVRR</sequence>
<organism evidence="8 9">
    <name type="scientific">Cichlidogyrus casuarinus</name>
    <dbReference type="NCBI Taxonomy" id="1844966"/>
    <lineage>
        <taxon>Eukaryota</taxon>
        <taxon>Metazoa</taxon>
        <taxon>Spiralia</taxon>
        <taxon>Lophotrochozoa</taxon>
        <taxon>Platyhelminthes</taxon>
        <taxon>Monogenea</taxon>
        <taxon>Monopisthocotylea</taxon>
        <taxon>Dactylogyridea</taxon>
        <taxon>Ancyrocephalidae</taxon>
        <taxon>Cichlidogyrus</taxon>
    </lineage>
</organism>
<comment type="catalytic activity">
    <reaction evidence="4 5">
        <text>an acyl phosphate + H2O = a carboxylate + phosphate + H(+)</text>
        <dbReference type="Rhea" id="RHEA:14965"/>
        <dbReference type="ChEBI" id="CHEBI:15377"/>
        <dbReference type="ChEBI" id="CHEBI:15378"/>
        <dbReference type="ChEBI" id="CHEBI:29067"/>
        <dbReference type="ChEBI" id="CHEBI:43474"/>
        <dbReference type="ChEBI" id="CHEBI:59918"/>
        <dbReference type="EC" id="3.6.1.7"/>
    </reaction>
</comment>
<dbReference type="SUPFAM" id="SSF54975">
    <property type="entry name" value="Acylphosphatase/BLUF domain-like"/>
    <property type="match status" value="1"/>
</dbReference>
<gene>
    <name evidence="8" type="ORF">Ciccas_009581</name>
</gene>
<evidence type="ECO:0000256" key="6">
    <source>
        <dbReference type="RuleBase" id="RU004168"/>
    </source>
</evidence>
<dbReference type="PANTHER" id="PTHR10029">
    <property type="entry name" value="ACYLPHOSPHATASE"/>
    <property type="match status" value="1"/>
</dbReference>
<evidence type="ECO:0000256" key="5">
    <source>
        <dbReference type="PROSITE-ProRule" id="PRU00520"/>
    </source>
</evidence>
<dbReference type="Proteomes" id="UP001626550">
    <property type="component" value="Unassembled WGS sequence"/>
</dbReference>
<dbReference type="EMBL" id="JBJKFK010001994">
    <property type="protein sequence ID" value="KAL3311831.1"/>
    <property type="molecule type" value="Genomic_DNA"/>
</dbReference>
<evidence type="ECO:0000256" key="4">
    <source>
        <dbReference type="ARBA" id="ARBA00047645"/>
    </source>
</evidence>
<dbReference type="PROSITE" id="PS51160">
    <property type="entry name" value="ACYLPHOSPHATASE_3"/>
    <property type="match status" value="1"/>
</dbReference>
<evidence type="ECO:0000259" key="7">
    <source>
        <dbReference type="PROSITE" id="PS51160"/>
    </source>
</evidence>
<comment type="caution">
    <text evidence="8">The sequence shown here is derived from an EMBL/GenBank/DDBJ whole genome shotgun (WGS) entry which is preliminary data.</text>
</comment>
<evidence type="ECO:0000256" key="2">
    <source>
        <dbReference type="ARBA" id="ARBA00012150"/>
    </source>
</evidence>
<accession>A0ABD2PZC8</accession>
<feature type="domain" description="Acylphosphatase-like" evidence="7">
    <location>
        <begin position="9"/>
        <end position="99"/>
    </location>
</feature>
<dbReference type="Gene3D" id="3.30.70.100">
    <property type="match status" value="1"/>
</dbReference>
<dbReference type="Pfam" id="PF00708">
    <property type="entry name" value="Acylphosphatase"/>
    <property type="match status" value="1"/>
</dbReference>
<comment type="similarity">
    <text evidence="1 6">Belongs to the acylphosphatase family.</text>
</comment>
<dbReference type="InterPro" id="IPR001792">
    <property type="entry name" value="Acylphosphatase-like_dom"/>
</dbReference>
<evidence type="ECO:0000313" key="9">
    <source>
        <dbReference type="Proteomes" id="UP001626550"/>
    </source>
</evidence>
<dbReference type="PRINTS" id="PR00112">
    <property type="entry name" value="ACYLPHPHTASE"/>
</dbReference>
<keyword evidence="3 5" id="KW-0378">Hydrolase</keyword>
<keyword evidence="9" id="KW-1185">Reference proteome</keyword>
<dbReference type="GO" id="GO:0003998">
    <property type="term" value="F:acylphosphatase activity"/>
    <property type="evidence" value="ECO:0007669"/>
    <property type="project" value="UniProtKB-EC"/>
</dbReference>
<dbReference type="InterPro" id="IPR036046">
    <property type="entry name" value="Acylphosphatase-like_dom_sf"/>
</dbReference>
<dbReference type="InterPro" id="IPR020456">
    <property type="entry name" value="Acylphosphatase"/>
</dbReference>
<evidence type="ECO:0000313" key="8">
    <source>
        <dbReference type="EMBL" id="KAL3311831.1"/>
    </source>
</evidence>
<reference evidence="8 9" key="1">
    <citation type="submission" date="2024-11" db="EMBL/GenBank/DDBJ databases">
        <title>Adaptive evolution of stress response genes in parasites aligns with host niche diversity.</title>
        <authorList>
            <person name="Hahn C."/>
            <person name="Resl P."/>
        </authorList>
    </citation>
    <scope>NUCLEOTIDE SEQUENCE [LARGE SCALE GENOMIC DNA]</scope>
    <source>
        <strain evidence="8">EGGRZ-B1_66</strain>
        <tissue evidence="8">Body</tissue>
    </source>
</reference>
<dbReference type="PANTHER" id="PTHR10029:SF3">
    <property type="entry name" value="ACYLPHOSPHATASE-RELATED"/>
    <property type="match status" value="1"/>
</dbReference>
<feature type="active site" evidence="5">
    <location>
        <position position="24"/>
    </location>
</feature>
<evidence type="ECO:0000256" key="3">
    <source>
        <dbReference type="ARBA" id="ARBA00022801"/>
    </source>
</evidence>